<keyword evidence="3" id="KW-1185">Reference proteome</keyword>
<protein>
    <submittedName>
        <fullName evidence="2">Uncharacterized protein</fullName>
    </submittedName>
</protein>
<reference evidence="2" key="2">
    <citation type="submission" date="2020-06" db="EMBL/GenBank/DDBJ databases">
        <authorList>
            <person name="Sheffer M."/>
        </authorList>
    </citation>
    <scope>NUCLEOTIDE SEQUENCE</scope>
</reference>
<gene>
    <name evidence="2" type="ORF">HNY73_021982</name>
</gene>
<comment type="caution">
    <text evidence="2">The sequence shown here is derived from an EMBL/GenBank/DDBJ whole genome shotgun (WGS) entry which is preliminary data.</text>
</comment>
<dbReference type="EMBL" id="JABXBU010002231">
    <property type="protein sequence ID" value="KAF8763847.1"/>
    <property type="molecule type" value="Genomic_DNA"/>
</dbReference>
<evidence type="ECO:0000256" key="1">
    <source>
        <dbReference type="SAM" id="Coils"/>
    </source>
</evidence>
<organism evidence="2 3">
    <name type="scientific">Argiope bruennichi</name>
    <name type="common">Wasp spider</name>
    <name type="synonym">Aranea bruennichi</name>
    <dbReference type="NCBI Taxonomy" id="94029"/>
    <lineage>
        <taxon>Eukaryota</taxon>
        <taxon>Metazoa</taxon>
        <taxon>Ecdysozoa</taxon>
        <taxon>Arthropoda</taxon>
        <taxon>Chelicerata</taxon>
        <taxon>Arachnida</taxon>
        <taxon>Araneae</taxon>
        <taxon>Araneomorphae</taxon>
        <taxon>Entelegynae</taxon>
        <taxon>Araneoidea</taxon>
        <taxon>Araneidae</taxon>
        <taxon>Argiope</taxon>
    </lineage>
</organism>
<dbReference type="AlphaFoldDB" id="A0A8T0E154"/>
<keyword evidence="1" id="KW-0175">Coiled coil</keyword>
<evidence type="ECO:0000313" key="2">
    <source>
        <dbReference type="EMBL" id="KAF8763847.1"/>
    </source>
</evidence>
<name>A0A8T0E154_ARGBR</name>
<dbReference type="Proteomes" id="UP000807504">
    <property type="component" value="Unassembled WGS sequence"/>
</dbReference>
<sequence length="307" mass="36332">MNEKDLNEKDLKDLKRIIKLEEEKRRINEEALNRQVITLKVSKPLNRTNKKITPLKKSSEIRDLLHINKLDEEKRRINEEKLEEEIGIQKSLKKKYKPILEEFQKQEINTKEQIRAIQNIVSDFSIIPQHESSKIPLEIEPDYSSDITNMFERADDIFKMHFNKDLDTSFIKNEGFELPSELVNKSADELNTIIKKAKDRRDEYKRAKGNASKHRKTDQIQDADKKMNNMKKYIKALSLINLGKDYIGEGLEDKKMLLDKLTDKICQFKSDIPAKIYNQVVILIDRLHKEGFMTNDQVIRYYHKFLL</sequence>
<reference evidence="2" key="1">
    <citation type="journal article" date="2020" name="bioRxiv">
        <title>Chromosome-level reference genome of the European wasp spider Argiope bruennichi: a resource for studies on range expansion and evolutionary adaptation.</title>
        <authorList>
            <person name="Sheffer M.M."/>
            <person name="Hoppe A."/>
            <person name="Krehenwinkel H."/>
            <person name="Uhl G."/>
            <person name="Kuss A.W."/>
            <person name="Jensen L."/>
            <person name="Jensen C."/>
            <person name="Gillespie R.G."/>
            <person name="Hoff K.J."/>
            <person name="Prost S."/>
        </authorList>
    </citation>
    <scope>NUCLEOTIDE SEQUENCE</scope>
</reference>
<accession>A0A8T0E154</accession>
<proteinExistence type="predicted"/>
<evidence type="ECO:0000313" key="3">
    <source>
        <dbReference type="Proteomes" id="UP000807504"/>
    </source>
</evidence>
<feature type="coiled-coil region" evidence="1">
    <location>
        <begin position="187"/>
        <end position="214"/>
    </location>
</feature>